<evidence type="ECO:0000313" key="5">
    <source>
        <dbReference type="Proteomes" id="UP000187425"/>
    </source>
</evidence>
<gene>
    <name evidence="4" type="ORF">BSK65_11360</name>
</gene>
<proteinExistence type="predicted"/>
<dbReference type="GO" id="GO:0005829">
    <property type="term" value="C:cytosol"/>
    <property type="evidence" value="ECO:0007669"/>
    <property type="project" value="TreeGrafter"/>
</dbReference>
<dbReference type="InterPro" id="IPR015797">
    <property type="entry name" value="NUDIX_hydrolase-like_dom_sf"/>
</dbReference>
<evidence type="ECO:0000259" key="3">
    <source>
        <dbReference type="PROSITE" id="PS51462"/>
    </source>
</evidence>
<organism evidence="4 5">
    <name type="scientific">Paenibacillus odorifer</name>
    <dbReference type="NCBI Taxonomy" id="189426"/>
    <lineage>
        <taxon>Bacteria</taxon>
        <taxon>Bacillati</taxon>
        <taxon>Bacillota</taxon>
        <taxon>Bacilli</taxon>
        <taxon>Bacillales</taxon>
        <taxon>Paenibacillaceae</taxon>
        <taxon>Paenibacillus</taxon>
    </lineage>
</organism>
<comment type="caution">
    <text evidence="4">The sequence shown here is derived from an EMBL/GenBank/DDBJ whole genome shotgun (WGS) entry which is preliminary data.</text>
</comment>
<dbReference type="Gene3D" id="3.90.79.10">
    <property type="entry name" value="Nucleoside Triphosphate Pyrophosphohydrolase"/>
    <property type="match status" value="1"/>
</dbReference>
<evidence type="ECO:0000256" key="1">
    <source>
        <dbReference type="ARBA" id="ARBA00001946"/>
    </source>
</evidence>
<protein>
    <submittedName>
        <fullName evidence="4">ADP-ribose pyrophosphatase</fullName>
    </submittedName>
</protein>
<accession>A0A1R0ZI31</accession>
<dbReference type="GO" id="GO:0006753">
    <property type="term" value="P:nucleoside phosphate metabolic process"/>
    <property type="evidence" value="ECO:0007669"/>
    <property type="project" value="TreeGrafter"/>
</dbReference>
<dbReference type="PROSITE" id="PS00893">
    <property type="entry name" value="NUDIX_BOX"/>
    <property type="match status" value="1"/>
</dbReference>
<dbReference type="PANTHER" id="PTHR11839">
    <property type="entry name" value="UDP/ADP-SUGAR PYROPHOSPHATASE"/>
    <property type="match status" value="1"/>
</dbReference>
<reference evidence="4 5" key="1">
    <citation type="submission" date="2016-11" db="EMBL/GenBank/DDBJ databases">
        <title>Paenibacillus species isolates.</title>
        <authorList>
            <person name="Beno S.M."/>
        </authorList>
    </citation>
    <scope>NUCLEOTIDE SEQUENCE [LARGE SCALE GENOMIC DNA]</scope>
    <source>
        <strain evidence="4 5">FSL H7-0443</strain>
    </source>
</reference>
<dbReference type="FunFam" id="3.90.79.10:FF:000024">
    <property type="entry name" value="ADP-ribose pyrophosphatase"/>
    <property type="match status" value="1"/>
</dbReference>
<keyword evidence="2" id="KW-0378">Hydrolase</keyword>
<dbReference type="CDD" id="cd03424">
    <property type="entry name" value="NUDIX_ADPRase_Nudt5_UGPPase_Nudt14"/>
    <property type="match status" value="1"/>
</dbReference>
<dbReference type="RefSeq" id="WP_076284507.1">
    <property type="nucleotide sequence ID" value="NZ_MPTW01000005.1"/>
</dbReference>
<feature type="domain" description="Nudix hydrolase" evidence="3">
    <location>
        <begin position="49"/>
        <end position="176"/>
    </location>
</feature>
<dbReference type="GO" id="GO:0016787">
    <property type="term" value="F:hydrolase activity"/>
    <property type="evidence" value="ECO:0007669"/>
    <property type="project" value="UniProtKB-KW"/>
</dbReference>
<dbReference type="InterPro" id="IPR000086">
    <property type="entry name" value="NUDIX_hydrolase_dom"/>
</dbReference>
<dbReference type="PROSITE" id="PS51462">
    <property type="entry name" value="NUDIX"/>
    <property type="match status" value="1"/>
</dbReference>
<dbReference type="Proteomes" id="UP000187425">
    <property type="component" value="Unassembled WGS sequence"/>
</dbReference>
<dbReference type="PANTHER" id="PTHR11839:SF18">
    <property type="entry name" value="NUDIX HYDROLASE DOMAIN-CONTAINING PROTEIN"/>
    <property type="match status" value="1"/>
</dbReference>
<dbReference type="Pfam" id="PF00293">
    <property type="entry name" value="NUDIX"/>
    <property type="match status" value="1"/>
</dbReference>
<evidence type="ECO:0000256" key="2">
    <source>
        <dbReference type="ARBA" id="ARBA00022801"/>
    </source>
</evidence>
<dbReference type="InterPro" id="IPR020084">
    <property type="entry name" value="NUDIX_hydrolase_CS"/>
</dbReference>
<dbReference type="OrthoDB" id="9806150at2"/>
<sequence length="190" mass="21232">MGEQHLHSKPELDEVTLSTQPVFDGKIISLQVDTVRLPDGNTATREVVKHPGAVAVLALNNNKMLVVEQYRQPMQRTEVEIPAGKLDKGEDPLVAAGRELHEETGFHSGDLKLLKSFYTSPGFADEIIHLYVTTNAKPGDMSLDEDEFLEVSELTLEEAYQYMADGRIADAKTMMAVYAWHLYTLTGQWN</sequence>
<dbReference type="AlphaFoldDB" id="A0A1R0ZI31"/>
<dbReference type="EMBL" id="MPTW01000005">
    <property type="protein sequence ID" value="OME70520.1"/>
    <property type="molecule type" value="Genomic_DNA"/>
</dbReference>
<comment type="cofactor">
    <cofactor evidence="1">
        <name>Mg(2+)</name>
        <dbReference type="ChEBI" id="CHEBI:18420"/>
    </cofactor>
</comment>
<name>A0A1R0ZI31_9BACL</name>
<dbReference type="GO" id="GO:0019693">
    <property type="term" value="P:ribose phosphate metabolic process"/>
    <property type="evidence" value="ECO:0007669"/>
    <property type="project" value="TreeGrafter"/>
</dbReference>
<evidence type="ECO:0000313" key="4">
    <source>
        <dbReference type="EMBL" id="OME70520.1"/>
    </source>
</evidence>
<dbReference type="SUPFAM" id="SSF55811">
    <property type="entry name" value="Nudix"/>
    <property type="match status" value="1"/>
</dbReference>